<dbReference type="PANTHER" id="PTHR42784">
    <property type="entry name" value="PYRANOSE 2-OXIDASE"/>
    <property type="match status" value="1"/>
</dbReference>
<evidence type="ECO:0000256" key="2">
    <source>
        <dbReference type="ARBA" id="ARBA00010790"/>
    </source>
</evidence>
<evidence type="ECO:0000256" key="4">
    <source>
        <dbReference type="ARBA" id="ARBA00022827"/>
    </source>
</evidence>
<dbReference type="GO" id="GO:0050660">
    <property type="term" value="F:flavin adenine dinucleotide binding"/>
    <property type="evidence" value="ECO:0007669"/>
    <property type="project" value="InterPro"/>
</dbReference>
<evidence type="ECO:0000256" key="1">
    <source>
        <dbReference type="ARBA" id="ARBA00001974"/>
    </source>
</evidence>
<evidence type="ECO:0000259" key="6">
    <source>
        <dbReference type="Pfam" id="PF00732"/>
    </source>
</evidence>
<dbReference type="AlphaFoldDB" id="A0A0D0QAD2"/>
<keyword evidence="9" id="KW-1185">Reference proteome</keyword>
<dbReference type="PANTHER" id="PTHR42784:SF1">
    <property type="entry name" value="PYRANOSE 2-OXIDASE"/>
    <property type="match status" value="1"/>
</dbReference>
<evidence type="ECO:0000259" key="7">
    <source>
        <dbReference type="Pfam" id="PF05199"/>
    </source>
</evidence>
<proteinExistence type="inferred from homology"/>
<organism evidence="8 9">
    <name type="scientific">Wenxinia marina DSM 24838</name>
    <dbReference type="NCBI Taxonomy" id="1123501"/>
    <lineage>
        <taxon>Bacteria</taxon>
        <taxon>Pseudomonadati</taxon>
        <taxon>Pseudomonadota</taxon>
        <taxon>Alphaproteobacteria</taxon>
        <taxon>Rhodobacterales</taxon>
        <taxon>Roseobacteraceae</taxon>
        <taxon>Wenxinia</taxon>
    </lineage>
</organism>
<accession>A0A0D0QAD2</accession>
<keyword evidence="4" id="KW-0274">FAD</keyword>
<dbReference type="InterPro" id="IPR000172">
    <property type="entry name" value="GMC_OxRdtase_N"/>
</dbReference>
<dbReference type="InterPro" id="IPR007867">
    <property type="entry name" value="GMC_OxRtase_C"/>
</dbReference>
<dbReference type="Proteomes" id="UP000035100">
    <property type="component" value="Unassembled WGS sequence"/>
</dbReference>
<dbReference type="STRING" id="1123501.Wenmar_02348"/>
<sequence length="481" mass="52173">MLTTDPDAVIGQSYDVVIIGSGFGSAFFLGELLEGDPTARVLVLEWGDYNTLDWQLENGRNSTFPPENTYRSSSGKAWNYTIGLGGGTNCWFGQTPRMHPTDFRLKSAYGVGNDWPLDYGSLEPYYVEAERIMSVSGDADMAHIMPRSAPFPQPPHRPSLPDRLMKEARPETHFIMPTARARLATDTRPACCASMRCNLCPIGAKFTAQNGLMPLFENDRVVTLTGAEVRELESAGNTVSAVRFRSGGQDYRIEADLFVLGANAIQSPAILLRSGLGGGKTGLGLHEALGAAFEATLDGIDNFDGSTITTGLDFSLYDGAHRSDVGAAMIYFENRWSHGMRAVPGRMRQTLPLVVVTEDLLDDRNAVTIDGEGTAHVDYVGPSDYARNGMSLAKERLGDVLSPLPVEDILFHGYRETESHLQGTLRMGTDANDSVVDAGMVHHRLRNLVVVGTSTFPTCSCANPSLTAAALSIRSARMLLK</sequence>
<keyword evidence="3" id="KW-0285">Flavoprotein</keyword>
<dbReference type="EMBL" id="AONG01000010">
    <property type="protein sequence ID" value="KIQ69277.1"/>
    <property type="molecule type" value="Genomic_DNA"/>
</dbReference>
<dbReference type="OrthoDB" id="9798604at2"/>
<feature type="domain" description="Glucose-methanol-choline oxidoreductase C-terminal" evidence="7">
    <location>
        <begin position="416"/>
        <end position="471"/>
    </location>
</feature>
<keyword evidence="5" id="KW-0560">Oxidoreductase</keyword>
<dbReference type="Pfam" id="PF00732">
    <property type="entry name" value="GMC_oxred_N"/>
    <property type="match status" value="1"/>
</dbReference>
<comment type="cofactor">
    <cofactor evidence="1">
        <name>FAD</name>
        <dbReference type="ChEBI" id="CHEBI:57692"/>
    </cofactor>
</comment>
<evidence type="ECO:0000256" key="3">
    <source>
        <dbReference type="ARBA" id="ARBA00022630"/>
    </source>
</evidence>
<dbReference type="SUPFAM" id="SSF51905">
    <property type="entry name" value="FAD/NAD(P)-binding domain"/>
    <property type="match status" value="1"/>
</dbReference>
<comment type="similarity">
    <text evidence="2">Belongs to the GMC oxidoreductase family.</text>
</comment>
<dbReference type="GO" id="GO:0016614">
    <property type="term" value="F:oxidoreductase activity, acting on CH-OH group of donors"/>
    <property type="evidence" value="ECO:0007669"/>
    <property type="project" value="InterPro"/>
</dbReference>
<comment type="caution">
    <text evidence="8">The sequence shown here is derived from an EMBL/GenBank/DDBJ whole genome shotgun (WGS) entry which is preliminary data.</text>
</comment>
<dbReference type="Pfam" id="PF05199">
    <property type="entry name" value="GMC_oxred_C"/>
    <property type="match status" value="1"/>
</dbReference>
<dbReference type="Gene3D" id="3.50.50.60">
    <property type="entry name" value="FAD/NAD(P)-binding domain"/>
    <property type="match status" value="2"/>
</dbReference>
<evidence type="ECO:0000256" key="5">
    <source>
        <dbReference type="ARBA" id="ARBA00023002"/>
    </source>
</evidence>
<name>A0A0D0QAD2_9RHOB</name>
<dbReference type="PATRIC" id="fig|1123501.6.peg.2458"/>
<evidence type="ECO:0000313" key="8">
    <source>
        <dbReference type="EMBL" id="KIQ69277.1"/>
    </source>
</evidence>
<dbReference type="InterPro" id="IPR051473">
    <property type="entry name" value="P2Ox-like"/>
</dbReference>
<protein>
    <submittedName>
        <fullName evidence="8">Choline dehydrogenase</fullName>
    </submittedName>
</protein>
<gene>
    <name evidence="8" type="ORF">Wenmar_02348</name>
</gene>
<feature type="domain" description="Glucose-methanol-choline oxidoreductase N-terminal" evidence="6">
    <location>
        <begin position="192"/>
        <end position="284"/>
    </location>
</feature>
<dbReference type="InterPro" id="IPR036188">
    <property type="entry name" value="FAD/NAD-bd_sf"/>
</dbReference>
<reference evidence="8 9" key="1">
    <citation type="submission" date="2013-01" db="EMBL/GenBank/DDBJ databases">
        <authorList>
            <person name="Fiebig A."/>
            <person name="Goeker M."/>
            <person name="Klenk H.-P.P."/>
        </authorList>
    </citation>
    <scope>NUCLEOTIDE SEQUENCE [LARGE SCALE GENOMIC DNA]</scope>
    <source>
        <strain evidence="8 9">DSM 24838</strain>
    </source>
</reference>
<dbReference type="RefSeq" id="WP_047772250.1">
    <property type="nucleotide sequence ID" value="NZ_KB902292.1"/>
</dbReference>
<evidence type="ECO:0000313" key="9">
    <source>
        <dbReference type="Proteomes" id="UP000035100"/>
    </source>
</evidence>